<gene>
    <name evidence="2" type="ORF">AAF712_001790</name>
</gene>
<dbReference type="EMBL" id="JBBXMP010000004">
    <property type="protein sequence ID" value="KAL0071224.1"/>
    <property type="molecule type" value="Genomic_DNA"/>
</dbReference>
<name>A0ABR3AD12_9AGAR</name>
<proteinExistence type="predicted"/>
<feature type="region of interest" description="Disordered" evidence="1">
    <location>
        <begin position="1"/>
        <end position="36"/>
    </location>
</feature>
<keyword evidence="3" id="KW-1185">Reference proteome</keyword>
<evidence type="ECO:0000313" key="2">
    <source>
        <dbReference type="EMBL" id="KAL0071224.1"/>
    </source>
</evidence>
<sequence>MFSSIGNRRRHCSHAENLPPNKNRFDPITRRRRGVQSKYNLDQAKRRSVKKAVRVNVACPVTKTIQATTSDIQMADGETSQPKPITKPAGRTNVPVQLPRALGQPTYTEVPQESLRAALGAQYYQEDVPLDFVRDTLEKKGFNFLQMISSIEAEVPKDRIPSEIDVQVRDFTTNELPTHMLAVYGAKKATPPKKLEVKLYPVHAHVMAAHCAKLPAFSPSPITNEAVPEPVNNATPRKVTLPVRNLCLPHPQTFPVLSQYLYLRRAELLYNAFLPFPPSKCAQAFNEAGTATPTTDSETPASFFTHPQSTSHQIEIATELANTYTPHRLLESVAVVHGTWMNVCALGIFDDKMWTVIDGCWEVLLRALAIGAGVEIED</sequence>
<reference evidence="2 3" key="1">
    <citation type="submission" date="2024-05" db="EMBL/GenBank/DDBJ databases">
        <title>A draft genome resource for the thread blight pathogen Marasmius tenuissimus strain MS-2.</title>
        <authorList>
            <person name="Yulfo-Soto G.E."/>
            <person name="Baruah I.K."/>
            <person name="Amoako-Attah I."/>
            <person name="Bukari Y."/>
            <person name="Meinhardt L.W."/>
            <person name="Bailey B.A."/>
            <person name="Cohen S.P."/>
        </authorList>
    </citation>
    <scope>NUCLEOTIDE SEQUENCE [LARGE SCALE GENOMIC DNA]</scope>
    <source>
        <strain evidence="2 3">MS-2</strain>
    </source>
</reference>
<feature type="compositionally biased region" description="Polar residues" evidence="1">
    <location>
        <begin position="70"/>
        <end position="83"/>
    </location>
</feature>
<comment type="caution">
    <text evidence="2">The sequence shown here is derived from an EMBL/GenBank/DDBJ whole genome shotgun (WGS) entry which is preliminary data.</text>
</comment>
<accession>A0ABR3AD12</accession>
<feature type="region of interest" description="Disordered" evidence="1">
    <location>
        <begin position="70"/>
        <end position="93"/>
    </location>
</feature>
<evidence type="ECO:0000313" key="3">
    <source>
        <dbReference type="Proteomes" id="UP001437256"/>
    </source>
</evidence>
<organism evidence="2 3">
    <name type="scientific">Marasmius tenuissimus</name>
    <dbReference type="NCBI Taxonomy" id="585030"/>
    <lineage>
        <taxon>Eukaryota</taxon>
        <taxon>Fungi</taxon>
        <taxon>Dikarya</taxon>
        <taxon>Basidiomycota</taxon>
        <taxon>Agaricomycotina</taxon>
        <taxon>Agaricomycetes</taxon>
        <taxon>Agaricomycetidae</taxon>
        <taxon>Agaricales</taxon>
        <taxon>Marasmiineae</taxon>
        <taxon>Marasmiaceae</taxon>
        <taxon>Marasmius</taxon>
    </lineage>
</organism>
<dbReference type="Proteomes" id="UP001437256">
    <property type="component" value="Unassembled WGS sequence"/>
</dbReference>
<protein>
    <submittedName>
        <fullName evidence="2">Uncharacterized protein</fullName>
    </submittedName>
</protein>
<evidence type="ECO:0000256" key="1">
    <source>
        <dbReference type="SAM" id="MobiDB-lite"/>
    </source>
</evidence>